<keyword evidence="3" id="KW-1185">Reference proteome</keyword>
<sequence>MDENLVTDNSSYPSSGKRHRDGIIKMPDARILQTNAAPKFPRLMMIVRNYNKATCISHMQKQIIMNLSLKPMI</sequence>
<name>A0A067DCA7_CITSI</name>
<gene>
    <name evidence="2" type="ORF">CISIN_1g035102mg</name>
</gene>
<feature type="compositionally biased region" description="Polar residues" evidence="1">
    <location>
        <begin position="1"/>
        <end position="14"/>
    </location>
</feature>
<dbReference type="AlphaFoldDB" id="A0A067DCA7"/>
<reference evidence="2 3" key="1">
    <citation type="submission" date="2014-04" db="EMBL/GenBank/DDBJ databases">
        <authorList>
            <consortium name="International Citrus Genome Consortium"/>
            <person name="Gmitter F."/>
            <person name="Chen C."/>
            <person name="Farmerie W."/>
            <person name="Harkins T."/>
            <person name="Desany B."/>
            <person name="Mohiuddin M."/>
            <person name="Kodira C."/>
            <person name="Borodovsky M."/>
            <person name="Lomsadze A."/>
            <person name="Burns P."/>
            <person name="Jenkins J."/>
            <person name="Prochnik S."/>
            <person name="Shu S."/>
            <person name="Chapman J."/>
            <person name="Pitluck S."/>
            <person name="Schmutz J."/>
            <person name="Rokhsar D."/>
        </authorList>
    </citation>
    <scope>NUCLEOTIDE SEQUENCE</scope>
</reference>
<organism evidence="2 3">
    <name type="scientific">Citrus sinensis</name>
    <name type="common">Sweet orange</name>
    <name type="synonym">Citrus aurantium var. sinensis</name>
    <dbReference type="NCBI Taxonomy" id="2711"/>
    <lineage>
        <taxon>Eukaryota</taxon>
        <taxon>Viridiplantae</taxon>
        <taxon>Streptophyta</taxon>
        <taxon>Embryophyta</taxon>
        <taxon>Tracheophyta</taxon>
        <taxon>Spermatophyta</taxon>
        <taxon>Magnoliopsida</taxon>
        <taxon>eudicotyledons</taxon>
        <taxon>Gunneridae</taxon>
        <taxon>Pentapetalae</taxon>
        <taxon>rosids</taxon>
        <taxon>malvids</taxon>
        <taxon>Sapindales</taxon>
        <taxon>Rutaceae</taxon>
        <taxon>Aurantioideae</taxon>
        <taxon>Citrus</taxon>
    </lineage>
</organism>
<protein>
    <submittedName>
        <fullName evidence="2">Uncharacterized protein</fullName>
    </submittedName>
</protein>
<evidence type="ECO:0000256" key="1">
    <source>
        <dbReference type="SAM" id="MobiDB-lite"/>
    </source>
</evidence>
<accession>A0A067DCA7</accession>
<dbReference type="Proteomes" id="UP000027120">
    <property type="component" value="Unassembled WGS sequence"/>
</dbReference>
<feature type="region of interest" description="Disordered" evidence="1">
    <location>
        <begin position="1"/>
        <end position="23"/>
    </location>
</feature>
<proteinExistence type="predicted"/>
<evidence type="ECO:0000313" key="3">
    <source>
        <dbReference type="Proteomes" id="UP000027120"/>
    </source>
</evidence>
<evidence type="ECO:0000313" key="2">
    <source>
        <dbReference type="EMBL" id="KDO36241.1"/>
    </source>
</evidence>
<dbReference type="EMBL" id="KK795266">
    <property type="protein sequence ID" value="KDO36241.1"/>
    <property type="molecule type" value="Genomic_DNA"/>
</dbReference>